<gene>
    <name evidence="1" type="ORF">NECAME_18964</name>
</gene>
<dbReference type="AlphaFoldDB" id="W2SU39"/>
<protein>
    <submittedName>
        <fullName evidence="1">Uncharacterized protein</fullName>
    </submittedName>
</protein>
<dbReference type="EMBL" id="KI665179">
    <property type="protein sequence ID" value="ETN72217.1"/>
    <property type="molecule type" value="Genomic_DNA"/>
</dbReference>
<feature type="non-terminal residue" evidence="1">
    <location>
        <position position="1"/>
    </location>
</feature>
<feature type="non-terminal residue" evidence="1">
    <location>
        <position position="390"/>
    </location>
</feature>
<dbReference type="KEGG" id="nai:NECAME_18964"/>
<evidence type="ECO:0000313" key="2">
    <source>
        <dbReference type="Proteomes" id="UP000053676"/>
    </source>
</evidence>
<sequence>RDRHGLALAARERGDHVAHAGNTRGKLVEERPGLHFHRDLVEPVRAQLAAEENVRHDVEVLAQREVLEHRRYPQVERRARIGKVHRLAAEHDRSGARLMHARKNLHERRFARAVVADEGDYLARMHVELDIRESRNRTEVLRDAAQAQHPLAARAACRGAVRRFVSHEMGTSSLLSGPGARRARPCASAADAELLAALGVTPRAQVRCFREALVHHLGLDVLLRDDGRLEELRGRLEERRLALHGLAVEKAHGHLRRRARHDLAGLEDRVVLVARDDQLQARGGRVVTRDRRNRIDARRLEGRDRAACRAVVGGHHAHDLRPEAGDLPAHPLLRLGRRPLRRVVLGERLVAAALQPFVNALLDEPRGGVSRRAVHFEHATLAPGNARLLQ</sequence>
<reference evidence="2" key="1">
    <citation type="journal article" date="2014" name="Nat. Genet.">
        <title>Genome of the human hookworm Necator americanus.</title>
        <authorList>
            <person name="Tang Y.T."/>
            <person name="Gao X."/>
            <person name="Rosa B.A."/>
            <person name="Abubucker S."/>
            <person name="Hallsworth-Pepin K."/>
            <person name="Martin J."/>
            <person name="Tyagi R."/>
            <person name="Heizer E."/>
            <person name="Zhang X."/>
            <person name="Bhonagiri-Palsikar V."/>
            <person name="Minx P."/>
            <person name="Warren W.C."/>
            <person name="Wang Q."/>
            <person name="Zhan B."/>
            <person name="Hotez P.J."/>
            <person name="Sternberg P.W."/>
            <person name="Dougall A."/>
            <person name="Gaze S.T."/>
            <person name="Mulvenna J."/>
            <person name="Sotillo J."/>
            <person name="Ranganathan S."/>
            <person name="Rabelo E.M."/>
            <person name="Wilson R.K."/>
            <person name="Felgner P.L."/>
            <person name="Bethony J."/>
            <person name="Hawdon J.M."/>
            <person name="Gasser R.B."/>
            <person name="Loukas A."/>
            <person name="Mitreva M."/>
        </authorList>
    </citation>
    <scope>NUCLEOTIDE SEQUENCE [LARGE SCALE GENOMIC DNA]</scope>
</reference>
<organism evidence="1 2">
    <name type="scientific">Necator americanus</name>
    <name type="common">Human hookworm</name>
    <dbReference type="NCBI Taxonomy" id="51031"/>
    <lineage>
        <taxon>Eukaryota</taxon>
        <taxon>Metazoa</taxon>
        <taxon>Ecdysozoa</taxon>
        <taxon>Nematoda</taxon>
        <taxon>Chromadorea</taxon>
        <taxon>Rhabditida</taxon>
        <taxon>Rhabditina</taxon>
        <taxon>Rhabditomorpha</taxon>
        <taxon>Strongyloidea</taxon>
        <taxon>Ancylostomatidae</taxon>
        <taxon>Bunostominae</taxon>
        <taxon>Necator</taxon>
    </lineage>
</organism>
<evidence type="ECO:0000313" key="1">
    <source>
        <dbReference type="EMBL" id="ETN72217.1"/>
    </source>
</evidence>
<dbReference type="Proteomes" id="UP000053676">
    <property type="component" value="Unassembled WGS sequence"/>
</dbReference>
<dbReference type="AntiFam" id="ANF00095">
    <property type="entry name" value="Shadow ORF (opposite ABC transporters)"/>
</dbReference>
<accession>W2SU39</accession>
<keyword evidence="2" id="KW-1185">Reference proteome</keyword>
<proteinExistence type="predicted"/>
<name>W2SU39_NECAM</name>